<reference evidence="1 2" key="2">
    <citation type="journal article" date="2011" name="Stand. Genomic Sci.">
        <title>Complete genome sequence of Tolumonas auensis type strain (TA 4).</title>
        <authorList>
            <person name="Chertkov O."/>
            <person name="Copeland A."/>
            <person name="Lucas S."/>
            <person name="Lapidus A."/>
            <person name="Berry K.W."/>
            <person name="Detter J.C."/>
            <person name="Del Rio T.G."/>
            <person name="Hammon N."/>
            <person name="Dalin E."/>
            <person name="Tice H."/>
            <person name="Pitluck S."/>
            <person name="Richardson P."/>
            <person name="Bruce D."/>
            <person name="Goodwin L."/>
            <person name="Han C."/>
            <person name="Tapia R."/>
            <person name="Saunders E."/>
            <person name="Schmutz J."/>
            <person name="Brettin T."/>
            <person name="Larimer F."/>
            <person name="Land M."/>
            <person name="Hauser L."/>
            <person name="Spring S."/>
            <person name="Rohde M."/>
            <person name="Kyrpides N.C."/>
            <person name="Ivanova N."/>
            <person name="Goker M."/>
            <person name="Beller H.R."/>
            <person name="Klenk H.P."/>
            <person name="Woyke T."/>
        </authorList>
    </citation>
    <scope>NUCLEOTIDE SEQUENCE [LARGE SCALE GENOMIC DNA]</scope>
    <source>
        <strain evidence="2">DSM 9187 / TA4</strain>
    </source>
</reference>
<dbReference type="STRING" id="595494.Tola_0606"/>
<keyword evidence="2" id="KW-1185">Reference proteome</keyword>
<dbReference type="Proteomes" id="UP000009073">
    <property type="component" value="Chromosome"/>
</dbReference>
<dbReference type="InterPro" id="IPR006975">
    <property type="entry name" value="NifQ"/>
</dbReference>
<accession>C4LAN1</accession>
<dbReference type="GO" id="GO:0009399">
    <property type="term" value="P:nitrogen fixation"/>
    <property type="evidence" value="ECO:0007669"/>
    <property type="project" value="InterPro"/>
</dbReference>
<dbReference type="eggNOG" id="ENOG50327FW">
    <property type="taxonomic scope" value="Bacteria"/>
</dbReference>
<protein>
    <submittedName>
        <fullName evidence="1">NifQ family protein</fullName>
    </submittedName>
</protein>
<dbReference type="HOGENOM" id="CLU_094545_2_0_6"/>
<gene>
    <name evidence="1" type="ordered locus">Tola_0606</name>
</gene>
<reference evidence="2" key="1">
    <citation type="submission" date="2009-05" db="EMBL/GenBank/DDBJ databases">
        <title>Complete sequence of Tolumonas auensis DSM 9187.</title>
        <authorList>
            <consortium name="US DOE Joint Genome Institute"/>
            <person name="Lucas S."/>
            <person name="Copeland A."/>
            <person name="Lapidus A."/>
            <person name="Glavina del Rio T."/>
            <person name="Tice H."/>
            <person name="Bruce D."/>
            <person name="Goodwin L."/>
            <person name="Pitluck S."/>
            <person name="Chertkov O."/>
            <person name="Brettin T."/>
            <person name="Detter J.C."/>
            <person name="Han C."/>
            <person name="Larimer F."/>
            <person name="Land M."/>
            <person name="Hauser L."/>
            <person name="Kyrpides N."/>
            <person name="Mikhailova N."/>
            <person name="Spring S."/>
            <person name="Beller H."/>
        </authorList>
    </citation>
    <scope>NUCLEOTIDE SEQUENCE [LARGE SCALE GENOMIC DNA]</scope>
    <source>
        <strain evidence="2">DSM 9187 / TA4</strain>
    </source>
</reference>
<organism evidence="1 2">
    <name type="scientific">Tolumonas auensis (strain DSM 9187 / NBRC 110442 / TA 4)</name>
    <dbReference type="NCBI Taxonomy" id="595494"/>
    <lineage>
        <taxon>Bacteria</taxon>
        <taxon>Pseudomonadati</taxon>
        <taxon>Pseudomonadota</taxon>
        <taxon>Gammaproteobacteria</taxon>
        <taxon>Aeromonadales</taxon>
        <taxon>Aeromonadaceae</taxon>
        <taxon>Tolumonas</taxon>
    </lineage>
</organism>
<dbReference type="AlphaFoldDB" id="C4LAN1"/>
<dbReference type="GO" id="GO:0030151">
    <property type="term" value="F:molybdenum ion binding"/>
    <property type="evidence" value="ECO:0007669"/>
    <property type="project" value="InterPro"/>
</dbReference>
<name>C4LAN1_TOLAT</name>
<sequence length="190" mass="21741">MNQAIRSDMPLQASLLTAAAPCSPQEWLTQLVWRFQTGISQLPRYMGLGAEPYQQLLVTCNVPSAVIGLLQHQRQTLLSELLAMREQECQELEQWLSDYLLPDAAPMARIIAVASMGYNHLWQDLGLDTRQSLRELMQCCFPDLVQMNSQNMRWKKFFYRQQCALGGNYVCRSPSCDECVEREGCFAPEE</sequence>
<dbReference type="KEGG" id="tau:Tola_0606"/>
<evidence type="ECO:0000313" key="2">
    <source>
        <dbReference type="Proteomes" id="UP000009073"/>
    </source>
</evidence>
<dbReference type="EMBL" id="CP001616">
    <property type="protein sequence ID" value="ACQ92235.1"/>
    <property type="molecule type" value="Genomic_DNA"/>
</dbReference>
<proteinExistence type="predicted"/>
<dbReference type="RefSeq" id="WP_012728834.1">
    <property type="nucleotide sequence ID" value="NC_012691.1"/>
</dbReference>
<dbReference type="Pfam" id="PF04891">
    <property type="entry name" value="NifQ"/>
    <property type="match status" value="1"/>
</dbReference>
<evidence type="ECO:0000313" key="1">
    <source>
        <dbReference type="EMBL" id="ACQ92235.1"/>
    </source>
</evidence>